<dbReference type="STRING" id="1344003.SAMN05445060_0204"/>
<evidence type="ECO:0000313" key="3">
    <source>
        <dbReference type="Proteomes" id="UP000186218"/>
    </source>
</evidence>
<reference evidence="2 3" key="1">
    <citation type="submission" date="2017-01" db="EMBL/GenBank/DDBJ databases">
        <authorList>
            <person name="Mah S.A."/>
            <person name="Swanson W.J."/>
            <person name="Moy G.W."/>
            <person name="Vacquier V.D."/>
        </authorList>
    </citation>
    <scope>NUCLEOTIDE SEQUENCE [LARGE SCALE GENOMIC DNA]</scope>
    <source>
        <strain evidence="2 3">CPCC 203464</strain>
    </source>
</reference>
<dbReference type="RefSeq" id="WP_076475715.1">
    <property type="nucleotide sequence ID" value="NZ_FTNT01000001.1"/>
</dbReference>
<dbReference type="PANTHER" id="PTHR43433">
    <property type="entry name" value="HYDROLASE, ALPHA/BETA FOLD FAMILY PROTEIN"/>
    <property type="match status" value="1"/>
</dbReference>
<sequence length="251" mass="27134">MTTITLHHELFGESGDRPPLLLVHDGAGTIDTNWRATIASLGPDSQLIGVELQGHGHTPHAERAYTFDNSAADLAALVRSLDVDVVDVMGFSNGGPTVLAFAHRYPDLVRRIVVASGFTRRDGMVDGFWSGFDHPDIASLPAPLAAAYREINPDPDDLRRMFDLDLALMREFTDVPDDTLAAIEAPVLFVGGDRDVVRPGHTVWMADTVRDGRALVLPAGHGDYLGMSDVDEADPVLTRVCLTVIGRFLAA</sequence>
<dbReference type="SUPFAM" id="SSF53474">
    <property type="entry name" value="alpha/beta-Hydrolases"/>
    <property type="match status" value="1"/>
</dbReference>
<dbReference type="InterPro" id="IPR029058">
    <property type="entry name" value="AB_hydrolase_fold"/>
</dbReference>
<name>A0A1N7CKQ5_9NOCA</name>
<feature type="domain" description="AB hydrolase-1" evidence="1">
    <location>
        <begin position="18"/>
        <end position="117"/>
    </location>
</feature>
<dbReference type="Gene3D" id="3.40.50.1820">
    <property type="entry name" value="alpha/beta hydrolase"/>
    <property type="match status" value="1"/>
</dbReference>
<evidence type="ECO:0000259" key="1">
    <source>
        <dbReference type="Pfam" id="PF00561"/>
    </source>
</evidence>
<dbReference type="InterPro" id="IPR050471">
    <property type="entry name" value="AB_hydrolase"/>
</dbReference>
<proteinExistence type="predicted"/>
<protein>
    <submittedName>
        <fullName evidence="2">Pimeloyl-ACP methyl ester carboxylesterase</fullName>
    </submittedName>
</protein>
<dbReference type="PANTHER" id="PTHR43433:SF4">
    <property type="entry name" value="NON-HEME CHLOROPEROXIDASE-RELATED"/>
    <property type="match status" value="1"/>
</dbReference>
<dbReference type="Pfam" id="PF00561">
    <property type="entry name" value="Abhydrolase_1"/>
    <property type="match status" value="1"/>
</dbReference>
<dbReference type="GO" id="GO:0003824">
    <property type="term" value="F:catalytic activity"/>
    <property type="evidence" value="ECO:0007669"/>
    <property type="project" value="UniProtKB-ARBA"/>
</dbReference>
<dbReference type="Proteomes" id="UP000186218">
    <property type="component" value="Unassembled WGS sequence"/>
</dbReference>
<keyword evidence="3" id="KW-1185">Reference proteome</keyword>
<organism evidence="2 3">
    <name type="scientific">Williamsia sterculiae</name>
    <dbReference type="NCBI Taxonomy" id="1344003"/>
    <lineage>
        <taxon>Bacteria</taxon>
        <taxon>Bacillati</taxon>
        <taxon>Actinomycetota</taxon>
        <taxon>Actinomycetes</taxon>
        <taxon>Mycobacteriales</taxon>
        <taxon>Nocardiaceae</taxon>
        <taxon>Williamsia</taxon>
    </lineage>
</organism>
<evidence type="ECO:0000313" key="2">
    <source>
        <dbReference type="EMBL" id="SIR64228.1"/>
    </source>
</evidence>
<dbReference type="OrthoDB" id="9785847at2"/>
<dbReference type="InterPro" id="IPR000073">
    <property type="entry name" value="AB_hydrolase_1"/>
</dbReference>
<dbReference type="AlphaFoldDB" id="A0A1N7CKQ5"/>
<gene>
    <name evidence="2" type="ORF">SAMN05445060_0204</name>
</gene>
<dbReference type="EMBL" id="FTNT01000001">
    <property type="protein sequence ID" value="SIR64228.1"/>
    <property type="molecule type" value="Genomic_DNA"/>
</dbReference>
<accession>A0A1N7CKQ5</accession>